<proteinExistence type="predicted"/>
<feature type="compositionally biased region" description="Basic and acidic residues" evidence="1">
    <location>
        <begin position="251"/>
        <end position="261"/>
    </location>
</feature>
<dbReference type="EMBL" id="PNBA02000011">
    <property type="protein sequence ID" value="KAG6406964.1"/>
    <property type="molecule type" value="Genomic_DNA"/>
</dbReference>
<feature type="compositionally biased region" description="Polar residues" evidence="1">
    <location>
        <begin position="505"/>
        <end position="517"/>
    </location>
</feature>
<feature type="region of interest" description="Disordered" evidence="1">
    <location>
        <begin position="102"/>
        <end position="134"/>
    </location>
</feature>
<feature type="compositionally biased region" description="Polar residues" evidence="1">
    <location>
        <begin position="198"/>
        <end position="225"/>
    </location>
</feature>
<dbReference type="PANTHER" id="PTHR46775:SF1">
    <property type="entry name" value="FLOCCULATION PROTEIN (DUF1296)"/>
    <property type="match status" value="1"/>
</dbReference>
<dbReference type="Proteomes" id="UP000298416">
    <property type="component" value="Unassembled WGS sequence"/>
</dbReference>
<reference evidence="3" key="1">
    <citation type="submission" date="2018-01" db="EMBL/GenBank/DDBJ databases">
        <authorList>
            <person name="Mao J.F."/>
        </authorList>
    </citation>
    <scope>NUCLEOTIDE SEQUENCE</scope>
    <source>
        <strain evidence="3">Huo1</strain>
        <tissue evidence="3">Leaf</tissue>
    </source>
</reference>
<feature type="region of interest" description="Disordered" evidence="1">
    <location>
        <begin position="239"/>
        <end position="298"/>
    </location>
</feature>
<organism evidence="3">
    <name type="scientific">Salvia splendens</name>
    <name type="common">Scarlet sage</name>
    <dbReference type="NCBI Taxonomy" id="180675"/>
    <lineage>
        <taxon>Eukaryota</taxon>
        <taxon>Viridiplantae</taxon>
        <taxon>Streptophyta</taxon>
        <taxon>Embryophyta</taxon>
        <taxon>Tracheophyta</taxon>
        <taxon>Spermatophyta</taxon>
        <taxon>Magnoliopsida</taxon>
        <taxon>eudicotyledons</taxon>
        <taxon>Gunneridae</taxon>
        <taxon>Pentapetalae</taxon>
        <taxon>asterids</taxon>
        <taxon>lamiids</taxon>
        <taxon>Lamiales</taxon>
        <taxon>Lamiaceae</taxon>
        <taxon>Nepetoideae</taxon>
        <taxon>Mentheae</taxon>
        <taxon>Salviinae</taxon>
        <taxon>Salvia</taxon>
        <taxon>Salvia subgen. Calosphace</taxon>
        <taxon>core Calosphace</taxon>
    </lineage>
</organism>
<dbReference type="PANTHER" id="PTHR46775">
    <property type="entry name" value="FLOCCULATION PROTEIN (DUF1296)"/>
    <property type="match status" value="1"/>
</dbReference>
<feature type="compositionally biased region" description="Basic and acidic residues" evidence="1">
    <location>
        <begin position="110"/>
        <end position="119"/>
    </location>
</feature>
<feature type="compositionally biased region" description="Low complexity" evidence="1">
    <location>
        <begin position="355"/>
        <end position="380"/>
    </location>
</feature>
<feature type="compositionally biased region" description="Polar residues" evidence="1">
    <location>
        <begin position="274"/>
        <end position="287"/>
    </location>
</feature>
<feature type="region of interest" description="Disordered" evidence="1">
    <location>
        <begin position="505"/>
        <end position="567"/>
    </location>
</feature>
<dbReference type="AlphaFoldDB" id="A0A8X8ZK63"/>
<evidence type="ECO:0000313" key="3">
    <source>
        <dbReference type="EMBL" id="KAG6406964.1"/>
    </source>
</evidence>
<dbReference type="GO" id="GO:0051082">
    <property type="term" value="F:unfolded protein binding"/>
    <property type="evidence" value="ECO:0007669"/>
    <property type="project" value="TreeGrafter"/>
</dbReference>
<feature type="compositionally biased region" description="Low complexity" evidence="1">
    <location>
        <begin position="546"/>
        <end position="557"/>
    </location>
</feature>
<reference evidence="3" key="2">
    <citation type="submission" date="2020-08" db="EMBL/GenBank/DDBJ databases">
        <title>Plant Genome Project.</title>
        <authorList>
            <person name="Zhang R.-G."/>
        </authorList>
    </citation>
    <scope>NUCLEOTIDE SEQUENCE</scope>
    <source>
        <strain evidence="3">Huo1</strain>
        <tissue evidence="3">Leaf</tissue>
    </source>
</reference>
<evidence type="ECO:0000256" key="1">
    <source>
        <dbReference type="SAM" id="MobiDB-lite"/>
    </source>
</evidence>
<feature type="region of interest" description="Disordered" evidence="1">
    <location>
        <begin position="353"/>
        <end position="382"/>
    </location>
</feature>
<protein>
    <recommendedName>
        <fullName evidence="2">GBF-interacting protein 1 N-terminal domain-containing protein</fullName>
    </recommendedName>
</protein>
<gene>
    <name evidence="3" type="ORF">SASPL_129944</name>
</gene>
<dbReference type="InterPro" id="IPR009060">
    <property type="entry name" value="UBA-like_sf"/>
</dbReference>
<name>A0A8X8ZK63_SALSN</name>
<dbReference type="InterPro" id="IPR009719">
    <property type="entry name" value="GIP1_N"/>
</dbReference>
<evidence type="ECO:0000259" key="2">
    <source>
        <dbReference type="Pfam" id="PF06972"/>
    </source>
</evidence>
<sequence>MSSGVKGGASRVSIPSCVKKTIDNIKEITGQNHSEDEIYAMLKECSMDPNETTQKLLLLDTFHEVKRKRDRRKELCLTETVLIFHYVLNASHQKYCCKSQQCTGKGHHNQNKEPAEKWKPAPQTRTNRAGRGNYPSRYISHGELAFDYRSISYHLAFDNAGGGRYLPAIKESSASHLTEKSTSKAPLAAPQAVRKSETSSATSLITGVSNGPSGIPPQSANPTAIHNKSEKPLLVSSSIDSVKTPNTLPVKDTHQHQKLESSENAASIPLASGSYFSSSDPVLSPSQDSPPPSAVGNIHHEVGRQQAPDQMVDNKPTGNKSTSPEILAASEVGFAIEQKMPNDLQRVGKNQHLESTQTPSSTVGVSSGSRPSSNYSNRSQVIGPQKVRGHELLTVVACIFETVGPGKEWKPKSTNPNVSQDANAASLSDVSTVSGGSHLEPLTTAAATTKDATLELQKKLEESHISERQHVIMPNHLHVPEIEKLGFCFGSFDASFALDINQNGLTVDKSPSPSESSETVDETVKDLELSNQASLAAVEDTETKYPEQPQSPSQGPEKFASGEVEVSSSITTDYNEPVMEVAPGTQPHHVVQTSSNYGFGFMPPLLGSQLPTSENSEPQARDAPRLPGFVMPQSFDPASYYALFYRSGMDSDGRISPFLAAGAANKYNGNPAMVSAQTSQNPEEGGVPLVLSTASPTPLATQATGVMQSSIPASPQPHPVFRQPHGVHLPHYPPNYIPYGSYFPPFYVSPPPAIHPFLSNSAFPQQPQAGSLYPTAPGTAAKYSVSQYKQGPNIGSSAPTGVPGNYGPYGLSPANYSSGSAPAPVTSTSNEDIGVPHVKENNVYSSGQQNEGSGVWFATPGRDIPTLHAGSYYNLPQGQLAFTPTQMGHGTFTGIFHPGQAVTPQNVHPLLQQSQGITNPADMVGPTGNVYQQQPQHAQLNWPSNY</sequence>
<dbReference type="Pfam" id="PF06972">
    <property type="entry name" value="GIP1_N"/>
    <property type="match status" value="1"/>
</dbReference>
<dbReference type="InterPro" id="IPR044277">
    <property type="entry name" value="GIP1"/>
</dbReference>
<comment type="caution">
    <text evidence="3">The sequence shown here is derived from an EMBL/GenBank/DDBJ whole genome shotgun (WGS) entry which is preliminary data.</text>
</comment>
<dbReference type="SUPFAM" id="SSF46934">
    <property type="entry name" value="UBA-like"/>
    <property type="match status" value="1"/>
</dbReference>
<accession>A0A8X8ZK63</accession>
<keyword evidence="4" id="KW-1185">Reference proteome</keyword>
<evidence type="ECO:0000313" key="4">
    <source>
        <dbReference type="Proteomes" id="UP000298416"/>
    </source>
</evidence>
<feature type="domain" description="GBF-interacting protein 1 N-terminal" evidence="2">
    <location>
        <begin position="14"/>
        <end position="74"/>
    </location>
</feature>
<feature type="region of interest" description="Disordered" evidence="1">
    <location>
        <begin position="180"/>
        <end position="225"/>
    </location>
</feature>